<sequence length="112" mass="12498">MKKTMFVLAMGVFFVASSYSNALMIQSEFNFSVENNANAIQDSVEFKNFKRLYIDFLDNVISMDDFLYGDTSLEIAKAFLEKVGLPDYGGYTATQDIVGFALVQYLIALGDA</sequence>
<protein>
    <submittedName>
        <fullName evidence="2">Uncharacterized protein</fullName>
    </submittedName>
</protein>
<accession>A0A378U2T4</accession>
<evidence type="ECO:0000313" key="2">
    <source>
        <dbReference type="EMBL" id="STZ69589.1"/>
    </source>
</evidence>
<name>A0A378U2T4_MYROD</name>
<evidence type="ECO:0000313" key="3">
    <source>
        <dbReference type="Proteomes" id="UP000255024"/>
    </source>
</evidence>
<evidence type="ECO:0000256" key="1">
    <source>
        <dbReference type="SAM" id="SignalP"/>
    </source>
</evidence>
<dbReference type="Proteomes" id="UP000255024">
    <property type="component" value="Unassembled WGS sequence"/>
</dbReference>
<gene>
    <name evidence="2" type="ORF">NCTC11179_03098</name>
</gene>
<dbReference type="AlphaFoldDB" id="A0A378U2T4"/>
<dbReference type="EMBL" id="UGQL01000002">
    <property type="protein sequence ID" value="STZ69589.1"/>
    <property type="molecule type" value="Genomic_DNA"/>
</dbReference>
<organism evidence="2 3">
    <name type="scientific">Myroides odoratus</name>
    <name type="common">Flavobacterium odoratum</name>
    <dbReference type="NCBI Taxonomy" id="256"/>
    <lineage>
        <taxon>Bacteria</taxon>
        <taxon>Pseudomonadati</taxon>
        <taxon>Bacteroidota</taxon>
        <taxon>Flavobacteriia</taxon>
        <taxon>Flavobacteriales</taxon>
        <taxon>Flavobacteriaceae</taxon>
        <taxon>Myroides</taxon>
    </lineage>
</organism>
<proteinExistence type="predicted"/>
<feature type="signal peptide" evidence="1">
    <location>
        <begin position="1"/>
        <end position="22"/>
    </location>
</feature>
<reference evidence="2 3" key="1">
    <citation type="submission" date="2018-06" db="EMBL/GenBank/DDBJ databases">
        <authorList>
            <consortium name="Pathogen Informatics"/>
            <person name="Doyle S."/>
        </authorList>
    </citation>
    <scope>NUCLEOTIDE SEQUENCE [LARGE SCALE GENOMIC DNA]</scope>
    <source>
        <strain evidence="2 3">NCTC11179</strain>
    </source>
</reference>
<feature type="chain" id="PRO_5016862756" evidence="1">
    <location>
        <begin position="23"/>
        <end position="112"/>
    </location>
</feature>
<dbReference type="RefSeq" id="WP_147279648.1">
    <property type="nucleotide sequence ID" value="NZ_CP068107.1"/>
</dbReference>
<keyword evidence="3" id="KW-1185">Reference proteome</keyword>
<keyword evidence="1" id="KW-0732">Signal</keyword>